<dbReference type="Pfam" id="PF04167">
    <property type="entry name" value="DUF402"/>
    <property type="match status" value="1"/>
</dbReference>
<protein>
    <submittedName>
        <fullName evidence="3">DUF402 domain-containing protein</fullName>
    </submittedName>
</protein>
<dbReference type="EMBL" id="JBHTMK010000079">
    <property type="protein sequence ID" value="MFD1374077.1"/>
    <property type="molecule type" value="Genomic_DNA"/>
</dbReference>
<comment type="caution">
    <text evidence="3">The sequence shown here is derived from an EMBL/GenBank/DDBJ whole genome shotgun (WGS) entry which is preliminary data.</text>
</comment>
<organism evidence="3 4">
    <name type="scientific">Actinoplanes sichuanensis</name>
    <dbReference type="NCBI Taxonomy" id="512349"/>
    <lineage>
        <taxon>Bacteria</taxon>
        <taxon>Bacillati</taxon>
        <taxon>Actinomycetota</taxon>
        <taxon>Actinomycetes</taxon>
        <taxon>Micromonosporales</taxon>
        <taxon>Micromonosporaceae</taxon>
        <taxon>Actinoplanes</taxon>
    </lineage>
</organism>
<feature type="domain" description="DUF402" evidence="2">
    <location>
        <begin position="79"/>
        <end position="176"/>
    </location>
</feature>
<keyword evidence="1" id="KW-0378">Hydrolase</keyword>
<dbReference type="PANTHER" id="PTHR39159:SF1">
    <property type="entry name" value="UPF0374 PROTEIN YGAC"/>
    <property type="match status" value="1"/>
</dbReference>
<dbReference type="InterPro" id="IPR035930">
    <property type="entry name" value="FomD-like_sf"/>
</dbReference>
<reference evidence="4" key="1">
    <citation type="journal article" date="2019" name="Int. J. Syst. Evol. Microbiol.">
        <title>The Global Catalogue of Microorganisms (GCM) 10K type strain sequencing project: providing services to taxonomists for standard genome sequencing and annotation.</title>
        <authorList>
            <consortium name="The Broad Institute Genomics Platform"/>
            <consortium name="The Broad Institute Genome Sequencing Center for Infectious Disease"/>
            <person name="Wu L."/>
            <person name="Ma J."/>
        </authorList>
    </citation>
    <scope>NUCLEOTIDE SEQUENCE [LARGE SCALE GENOMIC DNA]</scope>
    <source>
        <strain evidence="4">CCM 7526</strain>
    </source>
</reference>
<dbReference type="InterPro" id="IPR007295">
    <property type="entry name" value="DUF402"/>
</dbReference>
<evidence type="ECO:0000256" key="1">
    <source>
        <dbReference type="ARBA" id="ARBA00022801"/>
    </source>
</evidence>
<sequence length="199" mass="22895">MRYVPGQTITRRYLRGEWLMWAQAMRVIRDDEDGLLLWQPVGGDFAKLVDADGTTAHEVSPDAMAAPELVDVGWLYYDVLILMPPGAAHSVWWFFQDGVFHGWYVNLESPYVRDGDAVETTDHVLDVVADAQREWRWKDEDEFAGRIGHPLYFDADEAVTIRTEGERLIKLIEAAEFPFDDTYTGFRADPSWPVPRFPK</sequence>
<accession>A0ABW4AT62</accession>
<proteinExistence type="predicted"/>
<name>A0ABW4AT62_9ACTN</name>
<evidence type="ECO:0000313" key="4">
    <source>
        <dbReference type="Proteomes" id="UP001597183"/>
    </source>
</evidence>
<evidence type="ECO:0000313" key="3">
    <source>
        <dbReference type="EMBL" id="MFD1374077.1"/>
    </source>
</evidence>
<dbReference type="InterPro" id="IPR050212">
    <property type="entry name" value="Ntdp-like"/>
</dbReference>
<evidence type="ECO:0000259" key="2">
    <source>
        <dbReference type="Pfam" id="PF04167"/>
    </source>
</evidence>
<keyword evidence="4" id="KW-1185">Reference proteome</keyword>
<dbReference type="Gene3D" id="2.40.380.10">
    <property type="entry name" value="FomD-like"/>
    <property type="match status" value="1"/>
</dbReference>
<dbReference type="Proteomes" id="UP001597183">
    <property type="component" value="Unassembled WGS sequence"/>
</dbReference>
<gene>
    <name evidence="3" type="ORF">ACFQ5G_52860</name>
</gene>
<dbReference type="PANTHER" id="PTHR39159">
    <property type="match status" value="1"/>
</dbReference>
<dbReference type="RefSeq" id="WP_317794319.1">
    <property type="nucleotide sequence ID" value="NZ_AP028461.1"/>
</dbReference>
<dbReference type="SUPFAM" id="SSF159234">
    <property type="entry name" value="FomD-like"/>
    <property type="match status" value="1"/>
</dbReference>